<dbReference type="Proteomes" id="UP000677803">
    <property type="component" value="Unassembled WGS sequence"/>
</dbReference>
<proteinExistence type="predicted"/>
<dbReference type="PANTHER" id="PTHR15352:SF4">
    <property type="entry name" value="LYMPHOID-RESTRICTED MEMBRANE PROTEIN-LIKE ISOFORM X1"/>
    <property type="match status" value="1"/>
</dbReference>
<evidence type="ECO:0000256" key="9">
    <source>
        <dbReference type="SAM" id="Phobius"/>
    </source>
</evidence>
<organism evidence="10 11">
    <name type="scientific">Menidia menidia</name>
    <name type="common">Atlantic silverside</name>
    <dbReference type="NCBI Taxonomy" id="238744"/>
    <lineage>
        <taxon>Eukaryota</taxon>
        <taxon>Metazoa</taxon>
        <taxon>Chordata</taxon>
        <taxon>Craniata</taxon>
        <taxon>Vertebrata</taxon>
        <taxon>Euteleostomi</taxon>
        <taxon>Actinopterygii</taxon>
        <taxon>Neopterygii</taxon>
        <taxon>Teleostei</taxon>
        <taxon>Neoteleostei</taxon>
        <taxon>Acanthomorphata</taxon>
        <taxon>Ovalentaria</taxon>
        <taxon>Atherinomorphae</taxon>
        <taxon>Atheriniformes</taxon>
        <taxon>Atherinopsidae</taxon>
        <taxon>Menidiinae</taxon>
        <taxon>Menidia</taxon>
    </lineage>
</organism>
<keyword evidence="7 9" id="KW-0472">Membrane</keyword>
<keyword evidence="11" id="KW-1185">Reference proteome</keyword>
<feature type="region of interest" description="Disordered" evidence="8">
    <location>
        <begin position="199"/>
        <end position="266"/>
    </location>
</feature>
<dbReference type="GO" id="GO:0016020">
    <property type="term" value="C:membrane"/>
    <property type="evidence" value="ECO:0007669"/>
    <property type="project" value="UniProtKB-SubCell"/>
</dbReference>
<evidence type="ECO:0000313" key="11">
    <source>
        <dbReference type="Proteomes" id="UP000677803"/>
    </source>
</evidence>
<keyword evidence="5 9" id="KW-1133">Transmembrane helix</keyword>
<dbReference type="GO" id="GO:0005737">
    <property type="term" value="C:cytoplasm"/>
    <property type="evidence" value="ECO:0007669"/>
    <property type="project" value="UniProtKB-SubCell"/>
</dbReference>
<comment type="caution">
    <text evidence="10">The sequence shown here is derived from an EMBL/GenBank/DDBJ whole genome shotgun (WGS) entry which is preliminary data.</text>
</comment>
<protein>
    <submittedName>
        <fullName evidence="10">(Atlantic silverside) hypothetical protein</fullName>
    </submittedName>
</protein>
<feature type="compositionally biased region" description="Pro residues" evidence="8">
    <location>
        <begin position="298"/>
        <end position="312"/>
    </location>
</feature>
<accession>A0A8S4BX10</accession>
<gene>
    <name evidence="10" type="ORF">MMEN_LOCUS21580</name>
</gene>
<evidence type="ECO:0000256" key="2">
    <source>
        <dbReference type="ARBA" id="ARBA00004496"/>
    </source>
</evidence>
<feature type="region of interest" description="Disordered" evidence="8">
    <location>
        <begin position="287"/>
        <end position="327"/>
    </location>
</feature>
<evidence type="ECO:0000256" key="6">
    <source>
        <dbReference type="ARBA" id="ARBA00023054"/>
    </source>
</evidence>
<evidence type="ECO:0000313" key="10">
    <source>
        <dbReference type="EMBL" id="CAG6021382.1"/>
    </source>
</evidence>
<dbReference type="InterPro" id="IPR008677">
    <property type="entry name" value="MRVI1"/>
</dbReference>
<dbReference type="AlphaFoldDB" id="A0A8S4BX10"/>
<dbReference type="Pfam" id="PF05781">
    <property type="entry name" value="MRVI1"/>
    <property type="match status" value="1"/>
</dbReference>
<keyword evidence="6" id="KW-0175">Coiled coil</keyword>
<keyword evidence="4 9" id="KW-0812">Transmembrane</keyword>
<dbReference type="OrthoDB" id="10062605at2759"/>
<dbReference type="PANTHER" id="PTHR15352">
    <property type="entry name" value="LYMPHOID-RESTRICTED MEMBRANE PROTEIN, JAW1"/>
    <property type="match status" value="1"/>
</dbReference>
<feature type="compositionally biased region" description="Acidic residues" evidence="8">
    <location>
        <begin position="32"/>
        <end position="43"/>
    </location>
</feature>
<evidence type="ECO:0000256" key="7">
    <source>
        <dbReference type="ARBA" id="ARBA00023136"/>
    </source>
</evidence>
<evidence type="ECO:0000256" key="1">
    <source>
        <dbReference type="ARBA" id="ARBA00004167"/>
    </source>
</evidence>
<name>A0A8S4BX10_9TELE</name>
<reference evidence="10" key="1">
    <citation type="submission" date="2021-05" db="EMBL/GenBank/DDBJ databases">
        <authorList>
            <person name="Tigano A."/>
        </authorList>
    </citation>
    <scope>NUCLEOTIDE SEQUENCE</scope>
</reference>
<evidence type="ECO:0000256" key="8">
    <source>
        <dbReference type="SAM" id="MobiDB-lite"/>
    </source>
</evidence>
<feature type="region of interest" description="Disordered" evidence="8">
    <location>
        <begin position="1"/>
        <end position="47"/>
    </location>
</feature>
<sequence>MCTVGDALMSAEGFPPDGGSSSCDLPAKLDGDDSDDDTSEEEPPVTSWSDLSIIDRVGLNSVEMSEEDLEIAFSQIALAFRCDQYTLKQRLQAEEHARNLAEENIQLELTRGRETLETLKGLCLDSKRSHVLQRLELCLDILCGTVERISNTAEVLGAVHQEARVSRAVELMVAHVEGLRRRHDRNVAELEDIKKMVQQQHQQHAYRGSVLPTVLPDGEGSDKRIHPPTSILRRRISASVITTQIQEKKKRDPKKKAAVSKRQSSQCLSRSLSAECSCSLDDGPLSLHPAEASAAQPLPEPSPIPSPDCPPPPERETPEKTQNRNLSLDTLRQRHKGKAALSNKGKERRAANIQRQTSIGTYAAPGRQPPLALRPYRCRWTRVCTNLLVLLCLVVTLTYLLW</sequence>
<comment type="subcellular location">
    <subcellularLocation>
        <location evidence="2">Cytoplasm</location>
    </subcellularLocation>
    <subcellularLocation>
        <location evidence="1">Membrane</location>
        <topology evidence="1">Single-pass membrane protein</topology>
    </subcellularLocation>
</comment>
<evidence type="ECO:0000256" key="4">
    <source>
        <dbReference type="ARBA" id="ARBA00022692"/>
    </source>
</evidence>
<feature type="compositionally biased region" description="Basic and acidic residues" evidence="8">
    <location>
        <begin position="313"/>
        <end position="322"/>
    </location>
</feature>
<evidence type="ECO:0000256" key="3">
    <source>
        <dbReference type="ARBA" id="ARBA00022490"/>
    </source>
</evidence>
<keyword evidence="3" id="KW-0963">Cytoplasm</keyword>
<evidence type="ECO:0000256" key="5">
    <source>
        <dbReference type="ARBA" id="ARBA00022989"/>
    </source>
</evidence>
<dbReference type="EMBL" id="CAJRST010041110">
    <property type="protein sequence ID" value="CAG6021382.1"/>
    <property type="molecule type" value="Genomic_DNA"/>
</dbReference>
<feature type="transmembrane region" description="Helical" evidence="9">
    <location>
        <begin position="383"/>
        <end position="401"/>
    </location>
</feature>